<dbReference type="RefSeq" id="WP_094060204.1">
    <property type="nucleotide sequence ID" value="NZ_CP022530.1"/>
</dbReference>
<keyword evidence="3" id="KW-0479">Metal-binding</keyword>
<feature type="binding site" evidence="3">
    <location>
        <position position="195"/>
    </location>
    <ligand>
        <name>Mg(2+)</name>
        <dbReference type="ChEBI" id="CHEBI:18420"/>
    </ligand>
</feature>
<gene>
    <name evidence="5" type="ORF">CHH28_10170</name>
</gene>
<keyword evidence="3" id="KW-0862">Zinc</keyword>
<feature type="binding site" evidence="3">
    <location>
        <position position="340"/>
    </location>
    <ligand>
        <name>Mg(2+)</name>
        <dbReference type="ChEBI" id="CHEBI:18420"/>
    </ligand>
</feature>
<feature type="binding site" evidence="3">
    <location>
        <position position="82"/>
    </location>
    <ligand>
        <name>Zn(2+)</name>
        <dbReference type="ChEBI" id="CHEBI:29105"/>
        <label>2</label>
    </ligand>
</feature>
<evidence type="ECO:0000256" key="3">
    <source>
        <dbReference type="PIRSR" id="PIRSR601952-2"/>
    </source>
</evidence>
<dbReference type="Proteomes" id="UP000202440">
    <property type="component" value="Chromosome"/>
</dbReference>
<dbReference type="KEGG" id="bsan:CHH28_10170"/>
<feature type="binding site" evidence="3">
    <location>
        <position position="349"/>
    </location>
    <ligand>
        <name>Zn(2+)</name>
        <dbReference type="ChEBI" id="CHEBI:29105"/>
        <label>1</label>
    </ligand>
</feature>
<dbReference type="EMBL" id="CP022530">
    <property type="protein sequence ID" value="ASP39020.1"/>
    <property type="molecule type" value="Genomic_DNA"/>
</dbReference>
<keyword evidence="6" id="KW-1185">Reference proteome</keyword>
<dbReference type="Gene3D" id="3.40.720.10">
    <property type="entry name" value="Alkaline Phosphatase, subunit A"/>
    <property type="match status" value="1"/>
</dbReference>
<accession>A0A222FJS0</accession>
<dbReference type="PANTHER" id="PTHR11596:SF5">
    <property type="entry name" value="ALKALINE PHOSPHATASE"/>
    <property type="match status" value="1"/>
</dbReference>
<feature type="active site" description="Phosphoserine intermediate" evidence="2">
    <location>
        <position position="132"/>
    </location>
</feature>
<dbReference type="OrthoDB" id="9794455at2"/>
<evidence type="ECO:0000256" key="1">
    <source>
        <dbReference type="ARBA" id="ARBA00022553"/>
    </source>
</evidence>
<dbReference type="GO" id="GO:0004035">
    <property type="term" value="F:alkaline phosphatase activity"/>
    <property type="evidence" value="ECO:0007669"/>
    <property type="project" value="TreeGrafter"/>
</dbReference>
<dbReference type="AlphaFoldDB" id="A0A222FJS0"/>
<sequence length="509" mass="55043">MGILNSAVNGFGACHVRTWLSAATAACVLLLTACSQSGGQWSQTSISPASRYEWAAQGHQQAHRQVEPITNKARNLVLVVGDGMGITTLTAARIFAGQQQGLDGEEYRLSFEQLPYSALVKTYNSDRQTPDSAGTMTALVTGHKTDAGVLSLGPQVARGDCGSQVGQELQTLFDHAQRLNKRTAIVTTARVTHATPAALYAHSVERNWESDDELSDSARQQGCVDIAQQLLQQHLQGLGPDIVLGGGKRHFLPQSLAGQRLDGRNLMAQWQQAENARVLTNAAELAQHDLSGGRWLGLFADSHLPYVDQRPDTMPGLQAMVEQAYAGVKDQTQGYVLVIEAGRIDHAHHAGNAARALTETQELHHTMGWLLQQIDLEETLVVVTADHSHTLTLAGYPTRGNPILGLVRSNDAQGQPMAEPWLLNDGKPYTSLSYRNGPGAVALAERPVYSDAEVQQINFKQPALVPMAGETHGGEDVALYAAGPWAHLFGGTLEQHWVFHVMQHALSID</sequence>
<proteinExistence type="inferred from homology"/>
<dbReference type="GO" id="GO:0046872">
    <property type="term" value="F:metal ion binding"/>
    <property type="evidence" value="ECO:0007669"/>
    <property type="project" value="UniProtKB-KW"/>
</dbReference>
<dbReference type="SMART" id="SM00098">
    <property type="entry name" value="alkPPc"/>
    <property type="match status" value="1"/>
</dbReference>
<reference evidence="5 6" key="1">
    <citation type="submission" date="2017-07" db="EMBL/GenBank/DDBJ databases">
        <title>Annotated genome sequence of Bacterioplanes sanyensis isolated from Red Sea.</title>
        <authorList>
            <person name="Rehman Z.U."/>
        </authorList>
    </citation>
    <scope>NUCLEOTIDE SEQUENCE [LARGE SCALE GENOMIC DNA]</scope>
    <source>
        <strain evidence="5 6">NV9</strain>
    </source>
</reference>
<feature type="binding site" evidence="3">
    <location>
        <position position="387"/>
    </location>
    <ligand>
        <name>Zn(2+)</name>
        <dbReference type="ChEBI" id="CHEBI:29105"/>
        <label>2</label>
    </ligand>
</feature>
<protein>
    <submittedName>
        <fullName evidence="5">Alkaline phosphatase</fullName>
    </submittedName>
</protein>
<keyword evidence="1" id="KW-0597">Phosphoprotein</keyword>
<feature type="binding site" evidence="3">
    <location>
        <position position="386"/>
    </location>
    <ligand>
        <name>Zn(2+)</name>
        <dbReference type="ChEBI" id="CHEBI:29105"/>
        <label>2</label>
    </ligand>
</feature>
<dbReference type="PRINTS" id="PR00113">
    <property type="entry name" value="ALKPHPHTASE"/>
</dbReference>
<evidence type="ECO:0000313" key="5">
    <source>
        <dbReference type="EMBL" id="ASP39020.1"/>
    </source>
</evidence>
<feature type="binding site" evidence="3">
    <location>
        <position position="345"/>
    </location>
    <ligand>
        <name>Zn(2+)</name>
        <dbReference type="ChEBI" id="CHEBI:29105"/>
        <label>2</label>
    </ligand>
</feature>
<dbReference type="Pfam" id="PF00245">
    <property type="entry name" value="Alk_phosphatase"/>
    <property type="match status" value="1"/>
</dbReference>
<feature type="binding site" evidence="3">
    <location>
        <position position="193"/>
    </location>
    <ligand>
        <name>Mg(2+)</name>
        <dbReference type="ChEBI" id="CHEBI:18420"/>
    </ligand>
</feature>
<name>A0A222FJS0_9GAMM</name>
<comment type="cofactor">
    <cofactor evidence="3">
        <name>Mg(2+)</name>
        <dbReference type="ChEBI" id="CHEBI:18420"/>
    </cofactor>
    <text evidence="3">Binds 1 Mg(2+) ion.</text>
</comment>
<feature type="binding site" evidence="3">
    <location>
        <position position="82"/>
    </location>
    <ligand>
        <name>Mg(2+)</name>
        <dbReference type="ChEBI" id="CHEBI:18420"/>
    </ligand>
</feature>
<organism evidence="5 6">
    <name type="scientific">Bacterioplanes sanyensis</name>
    <dbReference type="NCBI Taxonomy" id="1249553"/>
    <lineage>
        <taxon>Bacteria</taxon>
        <taxon>Pseudomonadati</taxon>
        <taxon>Pseudomonadota</taxon>
        <taxon>Gammaproteobacteria</taxon>
        <taxon>Oceanospirillales</taxon>
        <taxon>Oceanospirillaceae</taxon>
        <taxon>Bacterioplanes</taxon>
    </lineage>
</organism>
<comment type="cofactor">
    <cofactor evidence="3">
        <name>Zn(2+)</name>
        <dbReference type="ChEBI" id="CHEBI:29105"/>
    </cofactor>
    <text evidence="3">Binds 2 Zn(2+) ions.</text>
</comment>
<evidence type="ECO:0000313" key="6">
    <source>
        <dbReference type="Proteomes" id="UP000202440"/>
    </source>
</evidence>
<comment type="similarity">
    <text evidence="4">Belongs to the alkaline phosphatase family.</text>
</comment>
<feature type="binding site" evidence="3">
    <location>
        <position position="472"/>
    </location>
    <ligand>
        <name>Zn(2+)</name>
        <dbReference type="ChEBI" id="CHEBI:29105"/>
        <label>2</label>
    </ligand>
</feature>
<dbReference type="InterPro" id="IPR001952">
    <property type="entry name" value="Alkaline_phosphatase"/>
</dbReference>
<evidence type="ECO:0000256" key="4">
    <source>
        <dbReference type="RuleBase" id="RU003946"/>
    </source>
</evidence>
<dbReference type="InterPro" id="IPR017850">
    <property type="entry name" value="Alkaline_phosphatase_core_sf"/>
</dbReference>
<dbReference type="CDD" id="cd16012">
    <property type="entry name" value="ALP"/>
    <property type="match status" value="1"/>
</dbReference>
<dbReference type="PANTHER" id="PTHR11596">
    <property type="entry name" value="ALKALINE PHOSPHATASE"/>
    <property type="match status" value="1"/>
</dbReference>
<dbReference type="SUPFAM" id="SSF53649">
    <property type="entry name" value="Alkaline phosphatase-like"/>
    <property type="match status" value="1"/>
</dbReference>
<evidence type="ECO:0000256" key="2">
    <source>
        <dbReference type="PIRSR" id="PIRSR601952-1"/>
    </source>
</evidence>
<keyword evidence="3" id="KW-0460">Magnesium</keyword>